<dbReference type="Proteomes" id="UP000637643">
    <property type="component" value="Unassembled WGS sequence"/>
</dbReference>
<proteinExistence type="predicted"/>
<gene>
    <name evidence="1" type="ORF">GCM10010912_38540</name>
</gene>
<comment type="caution">
    <text evidence="1">The sequence shown here is derived from an EMBL/GenBank/DDBJ whole genome shotgun (WGS) entry which is preliminary data.</text>
</comment>
<dbReference type="RefSeq" id="WP_189027741.1">
    <property type="nucleotide sequence ID" value="NZ_BMKR01000016.1"/>
</dbReference>
<sequence>MTKLSNEKYRLEFNEHGALQTLVLQDDPHAMNWVVDPAYLDKLGYPDQDKLFGEWTLQMDGKEVQSTALQPKIVREGEHRVTVEFNHEPLSLRLEYTLEQGRLLWTVEAQNRSDRPVTLNGLHVWFPLSSIMFRDKNVLRNMHESCAVFTHLGGDFTKFAAVRRSNEAPHLGVYGIEGRTAAAGTYCRYKNAFLEQVSPSLDGLLFHRLSLVEDGRSMAESAAADWIYGNAYYPLELEAGRLVRWTYVMLPFRNMDDFYLRGQELGHPRWTYTPALPREGVFRAELDLPEGVSLSKLRLVSAPAGTGDLREEEITHRLQPVNEAGGRYRLSLPRHEAGEHKLELFLEDGRTDILVWNVLEPIRTMLGKRAEWLTANSYLGEEAAERPHAFRPLSNQGESLGKVAFLLMNNRMSTAVPEQVAKAEAAAVHDIRQHWFEAGDFSRPRPLYGDFYRIYDFDYIGHVFYLLSQMDEDLLKLHSPKVYLQWAAEVMCLRLDPECHPGPREKAESRLNGIFILYLEDLLQALQQAGLTVWQERLLKLWEGFGRTLAMDARGYSGAITEHFYDNAGFGPTCETLCRLGIMDEAGRYGQLVLANIGFSNDYRLQNPDRWWEALSPMIHSLWGGLVSASALAAYEHLGNPQYLEAAYRSTVAVFHCYDWNVRSTPRRLQPGEAASTYSVSAPNLNMPKLSRNRFGQSVFVSAEDPLFASLFSELSGDDWDMGEELAAYLLGFGTTAYLYRDSRGIMRCVNGDLTEEEGGLTITSYAAYPSRYVLLEDGLDYRLPQGSLQSRVQLKDGKFRMLE</sequence>
<dbReference type="AlphaFoldDB" id="A0A917CIF9"/>
<organism evidence="1 2">
    <name type="scientific">Paenibacillus albidus</name>
    <dbReference type="NCBI Taxonomy" id="2041023"/>
    <lineage>
        <taxon>Bacteria</taxon>
        <taxon>Bacillati</taxon>
        <taxon>Bacillota</taxon>
        <taxon>Bacilli</taxon>
        <taxon>Bacillales</taxon>
        <taxon>Paenibacillaceae</taxon>
        <taxon>Paenibacillus</taxon>
    </lineage>
</organism>
<reference evidence="1" key="1">
    <citation type="journal article" date="2014" name="Int. J. Syst. Evol. Microbiol.">
        <title>Complete genome sequence of Corynebacterium casei LMG S-19264T (=DSM 44701T), isolated from a smear-ripened cheese.</title>
        <authorList>
            <consortium name="US DOE Joint Genome Institute (JGI-PGF)"/>
            <person name="Walter F."/>
            <person name="Albersmeier A."/>
            <person name="Kalinowski J."/>
            <person name="Ruckert C."/>
        </authorList>
    </citation>
    <scope>NUCLEOTIDE SEQUENCE</scope>
    <source>
        <strain evidence="1">CGMCC 1.16134</strain>
    </source>
</reference>
<evidence type="ECO:0000313" key="2">
    <source>
        <dbReference type="Proteomes" id="UP000637643"/>
    </source>
</evidence>
<name>A0A917CIF9_9BACL</name>
<evidence type="ECO:0000313" key="1">
    <source>
        <dbReference type="EMBL" id="GGF89669.1"/>
    </source>
</evidence>
<dbReference type="EMBL" id="BMKR01000016">
    <property type="protein sequence ID" value="GGF89669.1"/>
    <property type="molecule type" value="Genomic_DNA"/>
</dbReference>
<accession>A0A917CIF9</accession>
<protein>
    <submittedName>
        <fullName evidence="1">Uncharacterized protein</fullName>
    </submittedName>
</protein>
<keyword evidence="2" id="KW-1185">Reference proteome</keyword>
<reference evidence="1" key="2">
    <citation type="submission" date="2020-09" db="EMBL/GenBank/DDBJ databases">
        <authorList>
            <person name="Sun Q."/>
            <person name="Zhou Y."/>
        </authorList>
    </citation>
    <scope>NUCLEOTIDE SEQUENCE</scope>
    <source>
        <strain evidence="1">CGMCC 1.16134</strain>
    </source>
</reference>